<keyword evidence="1" id="KW-0812">Transmembrane</keyword>
<evidence type="ECO:0000313" key="3">
    <source>
        <dbReference type="Proteomes" id="UP000734854"/>
    </source>
</evidence>
<accession>A0A8J5FS99</accession>
<sequence>MYNLQGVSGQNLVKANGLVVVALERPRVTNKCSRCNNKLDFGDEYVCCTDCSDPYLMDKSSKFGFCKTGAELAIQLKPQEIFKWVAGPWMKCSSPCDGGIRYRDVGCYGGITDSSIKHYPVDDSRCPGQEMPARQEVCNLQSCIDLSASDSNEKSSGMLGWLVAFLVLVVLVAIGAVGFAGYVYYKRPALRTAGDPQRQVALSISCWKDILEQD</sequence>
<feature type="transmembrane region" description="Helical" evidence="1">
    <location>
        <begin position="158"/>
        <end position="185"/>
    </location>
</feature>
<keyword evidence="1" id="KW-0472">Membrane</keyword>
<dbReference type="AlphaFoldDB" id="A0A8J5FS99"/>
<keyword evidence="3" id="KW-1185">Reference proteome</keyword>
<name>A0A8J5FS99_ZINOF</name>
<dbReference type="Proteomes" id="UP000734854">
    <property type="component" value="Unassembled WGS sequence"/>
</dbReference>
<dbReference type="InterPro" id="IPR036383">
    <property type="entry name" value="TSP1_rpt_sf"/>
</dbReference>
<comment type="caution">
    <text evidence="2">The sequence shown here is derived from an EMBL/GenBank/DDBJ whole genome shotgun (WGS) entry which is preliminary data.</text>
</comment>
<dbReference type="Gene3D" id="2.20.100.10">
    <property type="entry name" value="Thrombospondin type-1 (TSP1) repeat"/>
    <property type="match status" value="1"/>
</dbReference>
<gene>
    <name evidence="2" type="ORF">ZIOFF_051216</name>
</gene>
<organism evidence="2 3">
    <name type="scientific">Zingiber officinale</name>
    <name type="common">Ginger</name>
    <name type="synonym">Amomum zingiber</name>
    <dbReference type="NCBI Taxonomy" id="94328"/>
    <lineage>
        <taxon>Eukaryota</taxon>
        <taxon>Viridiplantae</taxon>
        <taxon>Streptophyta</taxon>
        <taxon>Embryophyta</taxon>
        <taxon>Tracheophyta</taxon>
        <taxon>Spermatophyta</taxon>
        <taxon>Magnoliopsida</taxon>
        <taxon>Liliopsida</taxon>
        <taxon>Zingiberales</taxon>
        <taxon>Zingiberaceae</taxon>
        <taxon>Zingiber</taxon>
    </lineage>
</organism>
<evidence type="ECO:0000313" key="2">
    <source>
        <dbReference type="EMBL" id="KAG6489935.1"/>
    </source>
</evidence>
<dbReference type="InterPro" id="IPR000884">
    <property type="entry name" value="TSP1_rpt"/>
</dbReference>
<evidence type="ECO:0000256" key="1">
    <source>
        <dbReference type="SAM" id="Phobius"/>
    </source>
</evidence>
<protein>
    <submittedName>
        <fullName evidence="2">Uncharacterized protein</fullName>
    </submittedName>
</protein>
<proteinExistence type="predicted"/>
<reference evidence="2 3" key="1">
    <citation type="submission" date="2020-08" db="EMBL/GenBank/DDBJ databases">
        <title>Plant Genome Project.</title>
        <authorList>
            <person name="Zhang R.-G."/>
        </authorList>
    </citation>
    <scope>NUCLEOTIDE SEQUENCE [LARGE SCALE GENOMIC DNA]</scope>
    <source>
        <tissue evidence="2">Rhizome</tissue>
    </source>
</reference>
<keyword evidence="1" id="KW-1133">Transmembrane helix</keyword>
<dbReference type="PROSITE" id="PS50092">
    <property type="entry name" value="TSP1"/>
    <property type="match status" value="1"/>
</dbReference>
<dbReference type="EMBL" id="JACMSC010000014">
    <property type="protein sequence ID" value="KAG6489935.1"/>
    <property type="molecule type" value="Genomic_DNA"/>
</dbReference>
<dbReference type="SUPFAM" id="SSF82895">
    <property type="entry name" value="TSP-1 type 1 repeat"/>
    <property type="match status" value="1"/>
</dbReference>
<dbReference type="Pfam" id="PF19030">
    <property type="entry name" value="TSP1_ADAMTS"/>
    <property type="match status" value="1"/>
</dbReference>